<dbReference type="RefSeq" id="WP_074370258.1">
    <property type="nucleotide sequence ID" value="NZ_FMID01000046.1"/>
</dbReference>
<organism evidence="1 2">
    <name type="scientific">Methanoculleus chikugoensis</name>
    <dbReference type="NCBI Taxonomy" id="118126"/>
    <lineage>
        <taxon>Archaea</taxon>
        <taxon>Methanobacteriati</taxon>
        <taxon>Methanobacteriota</taxon>
        <taxon>Stenosarchaea group</taxon>
        <taxon>Methanomicrobia</taxon>
        <taxon>Methanomicrobiales</taxon>
        <taxon>Methanomicrobiaceae</taxon>
        <taxon>Methanoculleus</taxon>
    </lineage>
</organism>
<proteinExistence type="predicted"/>
<dbReference type="AlphaFoldDB" id="A0A1M4MM77"/>
<gene>
    <name evidence="1" type="ORF">L21_1946</name>
</gene>
<accession>A0A1M4MM77</accession>
<dbReference type="OrthoDB" id="107383at2157"/>
<dbReference type="STRING" id="118126.L21_1946"/>
<dbReference type="EMBL" id="FMID01000046">
    <property type="protein sequence ID" value="SCL76025.1"/>
    <property type="molecule type" value="Genomic_DNA"/>
</dbReference>
<protein>
    <submittedName>
        <fullName evidence="1">Uncharacterized protein</fullName>
    </submittedName>
</protein>
<evidence type="ECO:0000313" key="2">
    <source>
        <dbReference type="Proteomes" id="UP000184671"/>
    </source>
</evidence>
<evidence type="ECO:0000313" key="1">
    <source>
        <dbReference type="EMBL" id="SCL76025.1"/>
    </source>
</evidence>
<reference evidence="1 2" key="1">
    <citation type="submission" date="2016-08" db="EMBL/GenBank/DDBJ databases">
        <authorList>
            <person name="Seilhamer J.J."/>
        </authorList>
    </citation>
    <scope>NUCLEOTIDE SEQUENCE [LARGE SCALE GENOMIC DNA]</scope>
    <source>
        <strain evidence="1">L21-II-0</strain>
    </source>
</reference>
<dbReference type="Proteomes" id="UP000184671">
    <property type="component" value="Unassembled WGS sequence"/>
</dbReference>
<name>A0A1M4MM77_9EURY</name>
<sequence>MYHSAGGATRTVCLACILLLAAVIPASAAGDMNTGRYVVHWFNGDGAEVSFDGEYKGTIVDTEFVVAVDPAAPPARKYTVRDGDRLMYTGFIERAPAAGETIDLFPQRYQVEQPAPDAEVNETGWYLIYGPDGEEISIDGAFAGVVEGGTLRVAVNTTLPPPEEFVFSDKERGTMSRHQFPSLPPPGGTVHVYTRVQPSPHFSVSATPPTTSPAETVPTPLPGFSAAGAIAGLLVAARSLEKR</sequence>